<gene>
    <name evidence="2" type="ordered locus">DNO_0248</name>
</gene>
<protein>
    <submittedName>
        <fullName evidence="2">Conserved hypothetical lipoprotein</fullName>
    </submittedName>
</protein>
<dbReference type="PROSITE" id="PS51257">
    <property type="entry name" value="PROKAR_LIPOPROTEIN"/>
    <property type="match status" value="1"/>
</dbReference>
<dbReference type="PANTHER" id="PTHR42941">
    <property type="entry name" value="SLL1037 PROTEIN"/>
    <property type="match status" value="1"/>
</dbReference>
<feature type="chain" id="PRO_5002682531" evidence="1">
    <location>
        <begin position="28"/>
        <end position="343"/>
    </location>
</feature>
<dbReference type="NCBIfam" id="TIGR02122">
    <property type="entry name" value="TRAP_TAXI"/>
    <property type="match status" value="1"/>
</dbReference>
<dbReference type="Proteomes" id="UP000000248">
    <property type="component" value="Chromosome"/>
</dbReference>
<keyword evidence="3" id="KW-1185">Reference proteome</keyword>
<reference evidence="2 3" key="1">
    <citation type="journal article" date="2007" name="Nat. Biotechnol.">
        <title>Genome sequence and identification of candidate vaccine antigens from the animal pathogen Dichelobacter nodosus.</title>
        <authorList>
            <person name="Myers G.S."/>
            <person name="Parker D."/>
            <person name="Al-Hasani K."/>
            <person name="Kennan R.M."/>
            <person name="Seemann T."/>
            <person name="Ren Q."/>
            <person name="Badger J.H."/>
            <person name="Selengut J.D."/>
            <person name="Deboy R.T."/>
            <person name="Tettelin H."/>
            <person name="Boyce J.D."/>
            <person name="McCarl V.P."/>
            <person name="Han X."/>
            <person name="Nelson W.C."/>
            <person name="Madupu R."/>
            <person name="Mohamoud Y."/>
            <person name="Holley T."/>
            <person name="Fedorova N."/>
            <person name="Khouri H."/>
            <person name="Bottomley S.P."/>
            <person name="Whittington R.J."/>
            <person name="Adler B."/>
            <person name="Songer J.G."/>
            <person name="Rood J.I."/>
            <person name="Paulsen I.T."/>
        </authorList>
    </citation>
    <scope>NUCLEOTIDE SEQUENCE [LARGE SCALE GENOMIC DNA]</scope>
    <source>
        <strain evidence="2 3">VCS1703A</strain>
    </source>
</reference>
<evidence type="ECO:0000256" key="1">
    <source>
        <dbReference type="SAM" id="SignalP"/>
    </source>
</evidence>
<dbReference type="Pfam" id="PF16868">
    <property type="entry name" value="NMT1_3"/>
    <property type="match status" value="1"/>
</dbReference>
<feature type="signal peptide" evidence="1">
    <location>
        <begin position="1"/>
        <end position="27"/>
    </location>
</feature>
<dbReference type="HOGENOM" id="CLU_033215_0_0_6"/>
<evidence type="ECO:0000313" key="2">
    <source>
        <dbReference type="EMBL" id="ABQ13579.1"/>
    </source>
</evidence>
<dbReference type="eggNOG" id="COG2358">
    <property type="taxonomic scope" value="Bacteria"/>
</dbReference>
<proteinExistence type="predicted"/>
<dbReference type="EMBL" id="CP000513">
    <property type="protein sequence ID" value="ABQ13579.1"/>
    <property type="molecule type" value="Genomic_DNA"/>
</dbReference>
<dbReference type="PANTHER" id="PTHR42941:SF1">
    <property type="entry name" value="SLL1037 PROTEIN"/>
    <property type="match status" value="1"/>
</dbReference>
<organism evidence="2 3">
    <name type="scientific">Dichelobacter nodosus (strain VCS1703A)</name>
    <dbReference type="NCBI Taxonomy" id="246195"/>
    <lineage>
        <taxon>Bacteria</taxon>
        <taxon>Pseudomonadati</taxon>
        <taxon>Pseudomonadota</taxon>
        <taxon>Gammaproteobacteria</taxon>
        <taxon>Cardiobacteriales</taxon>
        <taxon>Cardiobacteriaceae</taxon>
        <taxon>Dichelobacter</taxon>
    </lineage>
</organism>
<dbReference type="STRING" id="246195.DNO_0248"/>
<evidence type="ECO:0000313" key="3">
    <source>
        <dbReference type="Proteomes" id="UP000000248"/>
    </source>
</evidence>
<dbReference type="KEGG" id="dno:DNO_0248"/>
<keyword evidence="2" id="KW-0449">Lipoprotein</keyword>
<sequence length="343" mass="36538">MKELKMKLINVTAFIAALCLLFSCDNANNQSAEAPDTPPKSPAITANATDTISLRTLTIATGAKNGVYEPIGSALANLFATTYGIEARTQLTGGSVENINLLLQKKAQLALVMGDTLNDALSGKGAFPQPVNNIEQIAALYDNYVQIVANPAAEIKTLADLKGKRVAVGDQNSGVESSSRSVLNSIGMTYDDIKVQYLGYTEAVNALLAGQLDAAFLTSALPNNVISALPPEFSAQLVPLSKESIEQLTQEKPYFVAASIPAKTYGNKQAIATVAVRNALIVHADLSADDAYQLTKTLFDQLKTLQTAHPAVADIPVKQNPELFFAPIHAGAKRYFDEINAKK</sequence>
<dbReference type="Gene3D" id="3.40.190.10">
    <property type="entry name" value="Periplasmic binding protein-like II"/>
    <property type="match status" value="2"/>
</dbReference>
<name>A5EWC1_DICNV</name>
<dbReference type="SUPFAM" id="SSF53850">
    <property type="entry name" value="Periplasmic binding protein-like II"/>
    <property type="match status" value="1"/>
</dbReference>
<accession>A5EWC1</accession>
<dbReference type="AlphaFoldDB" id="A5EWC1"/>
<dbReference type="InterPro" id="IPR011852">
    <property type="entry name" value="TRAP_TAXI"/>
</dbReference>
<keyword evidence="1" id="KW-0732">Signal</keyword>